<proteinExistence type="predicted"/>
<dbReference type="EMBL" id="FWZX01000027">
    <property type="protein sequence ID" value="SMF68128.1"/>
    <property type="molecule type" value="Genomic_DNA"/>
</dbReference>
<evidence type="ECO:0000313" key="2">
    <source>
        <dbReference type="EMBL" id="SMF68128.1"/>
    </source>
</evidence>
<organism evidence="2 3">
    <name type="scientific">Tistlia consotensis USBA 355</name>
    <dbReference type="NCBI Taxonomy" id="560819"/>
    <lineage>
        <taxon>Bacteria</taxon>
        <taxon>Pseudomonadati</taxon>
        <taxon>Pseudomonadota</taxon>
        <taxon>Alphaproteobacteria</taxon>
        <taxon>Rhodospirillales</taxon>
        <taxon>Rhodovibrionaceae</taxon>
        <taxon>Tistlia</taxon>
    </lineage>
</organism>
<evidence type="ECO:0000313" key="3">
    <source>
        <dbReference type="Proteomes" id="UP000192917"/>
    </source>
</evidence>
<protein>
    <submittedName>
        <fullName evidence="2">Uncharacterized protein</fullName>
    </submittedName>
</protein>
<dbReference type="STRING" id="560819.SAMN05428998_12789"/>
<dbReference type="Proteomes" id="UP000192917">
    <property type="component" value="Unassembled WGS sequence"/>
</dbReference>
<dbReference type="AlphaFoldDB" id="A0A1Y6CJ97"/>
<name>A0A1Y6CJ97_9PROT</name>
<keyword evidence="3" id="KW-1185">Reference proteome</keyword>
<sequence>MSAPGSIGGGTANARIDRIEARLAAARAALENDGTGDLEGLELEVSALSTDVAALPAQETTGLRPRLLALLDEINRLSADYRDGLERLARELGETGRRRQAVSAYHKGQRHKGHGNKPGGGGR</sequence>
<reference evidence="2 3" key="1">
    <citation type="submission" date="2017-04" db="EMBL/GenBank/DDBJ databases">
        <authorList>
            <person name="Afonso C.L."/>
            <person name="Miller P.J."/>
            <person name="Scott M.A."/>
            <person name="Spackman E."/>
            <person name="Goraichik I."/>
            <person name="Dimitrov K.M."/>
            <person name="Suarez D.L."/>
            <person name="Swayne D.E."/>
        </authorList>
    </citation>
    <scope>NUCLEOTIDE SEQUENCE [LARGE SCALE GENOMIC DNA]</scope>
    <source>
        <strain evidence="2 3">USBA 355</strain>
    </source>
</reference>
<accession>A0A1Y6CJ97</accession>
<feature type="region of interest" description="Disordered" evidence="1">
    <location>
        <begin position="93"/>
        <end position="123"/>
    </location>
</feature>
<gene>
    <name evidence="2" type="ORF">SAMN05428998_12789</name>
</gene>
<evidence type="ECO:0000256" key="1">
    <source>
        <dbReference type="SAM" id="MobiDB-lite"/>
    </source>
</evidence>
<dbReference type="RefSeq" id="WP_085125432.1">
    <property type="nucleotide sequence ID" value="NZ_FWZX01000027.1"/>
</dbReference>